<gene>
    <name evidence="1" type="ORF">SAMN05444141_102642</name>
</gene>
<dbReference type="Proteomes" id="UP000183371">
    <property type="component" value="Unassembled WGS sequence"/>
</dbReference>
<evidence type="ECO:0000313" key="2">
    <source>
        <dbReference type="Proteomes" id="UP000183371"/>
    </source>
</evidence>
<protein>
    <submittedName>
        <fullName evidence="1">Uncharacterized protein</fullName>
    </submittedName>
</protein>
<dbReference type="RefSeq" id="WP_054782833.1">
    <property type="nucleotide sequence ID" value="NZ_FPBD01000002.1"/>
</dbReference>
<organism evidence="1 2">
    <name type="scientific">Pseudovibrio denitrificans</name>
    <dbReference type="NCBI Taxonomy" id="258256"/>
    <lineage>
        <taxon>Bacteria</taxon>
        <taxon>Pseudomonadati</taxon>
        <taxon>Pseudomonadota</taxon>
        <taxon>Alphaproteobacteria</taxon>
        <taxon>Hyphomicrobiales</taxon>
        <taxon>Stappiaceae</taxon>
        <taxon>Pseudovibrio</taxon>
    </lineage>
</organism>
<proteinExistence type="predicted"/>
<accession>A0A1I6ZVS2</accession>
<name>A0A1I6ZVS2_9HYPH</name>
<sequence length="62" mass="6828">MSDQETMNDLDTEETLSLIDGFSKLAELAFQAGLNEKQHSSAMASYLIILTQLCNHLTHNSG</sequence>
<evidence type="ECO:0000313" key="1">
    <source>
        <dbReference type="EMBL" id="SFT66746.1"/>
    </source>
</evidence>
<dbReference type="AlphaFoldDB" id="A0A1I6ZVS2"/>
<dbReference type="EMBL" id="FPBD01000002">
    <property type="protein sequence ID" value="SFT66746.1"/>
    <property type="molecule type" value="Genomic_DNA"/>
</dbReference>
<reference evidence="2" key="1">
    <citation type="submission" date="2016-10" db="EMBL/GenBank/DDBJ databases">
        <authorList>
            <person name="Varghese N."/>
            <person name="Submissions S."/>
        </authorList>
    </citation>
    <scope>NUCLEOTIDE SEQUENCE [LARGE SCALE GENOMIC DNA]</scope>
    <source>
        <strain evidence="2">DSM 17465</strain>
    </source>
</reference>
<keyword evidence="2" id="KW-1185">Reference proteome</keyword>